<dbReference type="Proteomes" id="UP000695022">
    <property type="component" value="Unplaced"/>
</dbReference>
<evidence type="ECO:0000313" key="2">
    <source>
        <dbReference type="RefSeq" id="XP_014670999.1"/>
    </source>
</evidence>
<accession>A0ABM1EFM8</accession>
<protein>
    <submittedName>
        <fullName evidence="2">Uncharacterized protein LOC106811793</fullName>
    </submittedName>
</protein>
<evidence type="ECO:0000313" key="1">
    <source>
        <dbReference type="Proteomes" id="UP000695022"/>
    </source>
</evidence>
<proteinExistence type="predicted"/>
<keyword evidence="1" id="KW-1185">Reference proteome</keyword>
<organism evidence="1 2">
    <name type="scientific">Priapulus caudatus</name>
    <name type="common">Priapulid worm</name>
    <dbReference type="NCBI Taxonomy" id="37621"/>
    <lineage>
        <taxon>Eukaryota</taxon>
        <taxon>Metazoa</taxon>
        <taxon>Ecdysozoa</taxon>
        <taxon>Scalidophora</taxon>
        <taxon>Priapulida</taxon>
        <taxon>Priapulimorpha</taxon>
        <taxon>Priapulimorphida</taxon>
        <taxon>Priapulidae</taxon>
        <taxon>Priapulus</taxon>
    </lineage>
</organism>
<sequence length="101" mass="11732">MRLQLNDNQNGEISKAVDIINRRHRNELDKLYQEAELSAGKLVADSLRKTWTADSDRKEFLVDQAKNITGKKTNTWSATTYRMGEFLYEPTLKTMTVPHFQ</sequence>
<dbReference type="GeneID" id="106811793"/>
<reference evidence="2" key="1">
    <citation type="submission" date="2025-08" db="UniProtKB">
        <authorList>
            <consortium name="RefSeq"/>
        </authorList>
    </citation>
    <scope>IDENTIFICATION</scope>
</reference>
<name>A0ABM1EFM8_PRICU</name>
<gene>
    <name evidence="2" type="primary">LOC106811793</name>
</gene>
<dbReference type="RefSeq" id="XP_014670999.1">
    <property type="nucleotide sequence ID" value="XM_014815513.1"/>
</dbReference>